<comment type="caution">
    <text evidence="2">The sequence shown here is derived from an EMBL/GenBank/DDBJ whole genome shotgun (WGS) entry which is preliminary data.</text>
</comment>
<name>A0A0A2A9X9_PROMR</name>
<dbReference type="EMBL" id="JNAM01000005">
    <property type="protein sequence ID" value="KGF98375.1"/>
    <property type="molecule type" value="Genomic_DNA"/>
</dbReference>
<organism evidence="2 3">
    <name type="scientific">Prochlorococcus marinus str. MIT 9302</name>
    <dbReference type="NCBI Taxonomy" id="74545"/>
    <lineage>
        <taxon>Bacteria</taxon>
        <taxon>Bacillati</taxon>
        <taxon>Cyanobacteriota</taxon>
        <taxon>Cyanophyceae</taxon>
        <taxon>Synechococcales</taxon>
        <taxon>Prochlorococcaceae</taxon>
        <taxon>Prochlorococcus</taxon>
    </lineage>
</organism>
<evidence type="ECO:0000313" key="3">
    <source>
        <dbReference type="Proteomes" id="UP000030445"/>
    </source>
</evidence>
<dbReference type="STRING" id="74545.EU96_0336"/>
<keyword evidence="1" id="KW-1133">Transmembrane helix</keyword>
<reference evidence="3" key="1">
    <citation type="journal article" date="2014" name="Sci. Data">
        <title>Genomes of diverse isolates of the marine cyanobacterium Prochlorococcus.</title>
        <authorList>
            <person name="Biller S."/>
            <person name="Berube P."/>
            <person name="Thompson J."/>
            <person name="Kelly L."/>
            <person name="Roggensack S."/>
            <person name="Awad L."/>
            <person name="Roache-Johnson K."/>
            <person name="Ding H."/>
            <person name="Giovannoni S.J."/>
            <person name="Moore L.R."/>
            <person name="Chisholm S.W."/>
        </authorList>
    </citation>
    <scope>NUCLEOTIDE SEQUENCE [LARGE SCALE GENOMIC DNA]</scope>
    <source>
        <strain evidence="3">MIT 9302</strain>
    </source>
</reference>
<proteinExistence type="predicted"/>
<protein>
    <submittedName>
        <fullName evidence="2">Uncharacterized protein</fullName>
    </submittedName>
</protein>
<sequence length="45" mass="5387">MAIGNKKLMELIHKIFPTWHIYLDMFLVGFGTYSFLRIKKKIKSK</sequence>
<gene>
    <name evidence="2" type="ORF">EU96_0336</name>
</gene>
<dbReference type="Proteomes" id="UP000030445">
    <property type="component" value="Unassembled WGS sequence"/>
</dbReference>
<accession>A0A0A2A9X9</accession>
<evidence type="ECO:0000313" key="2">
    <source>
        <dbReference type="EMBL" id="KGF98375.1"/>
    </source>
</evidence>
<dbReference type="AlphaFoldDB" id="A0A0A2A9X9"/>
<feature type="transmembrane region" description="Helical" evidence="1">
    <location>
        <begin position="19"/>
        <end position="36"/>
    </location>
</feature>
<evidence type="ECO:0000256" key="1">
    <source>
        <dbReference type="SAM" id="Phobius"/>
    </source>
</evidence>
<keyword evidence="1" id="KW-0472">Membrane</keyword>
<keyword evidence="1" id="KW-0812">Transmembrane</keyword>